<comment type="cofactor">
    <cofactor evidence="6">
        <name>Co(2+)</name>
        <dbReference type="ChEBI" id="CHEBI:48828"/>
    </cofactor>
    <cofactor evidence="6">
        <name>Zn(2+)</name>
        <dbReference type="ChEBI" id="CHEBI:29105"/>
    </cofactor>
    <cofactor evidence="6">
        <name>Mn(2+)</name>
        <dbReference type="ChEBI" id="CHEBI:29035"/>
    </cofactor>
    <cofactor evidence="6">
        <name>Fe(2+)</name>
        <dbReference type="ChEBI" id="CHEBI:29033"/>
    </cofactor>
    <text evidence="6">Binds 2 divalent metal cations per subunit. Has a high-affinity and a low affinity metal-binding site. The true nature of the physiological cofactor is under debate. The enzyme is active with cobalt, zinc, manganese or divalent iron ions. Most likely, methionine aminopeptidases function as mononuclear Fe(2+)-metalloproteases under physiological conditions, and the catalytically relevant metal-binding site has been assigned to the histidine-containing high-affinity site.</text>
</comment>
<comment type="catalytic activity">
    <reaction evidence="6 7">
        <text>Release of N-terminal amino acids, preferentially methionine, from peptides and arylamides.</text>
        <dbReference type="EC" id="3.4.11.18"/>
    </reaction>
</comment>
<evidence type="ECO:0000256" key="6">
    <source>
        <dbReference type="HAMAP-Rule" id="MF_01974"/>
    </source>
</evidence>
<evidence type="ECO:0000259" key="8">
    <source>
        <dbReference type="Pfam" id="PF00557"/>
    </source>
</evidence>
<evidence type="ECO:0000313" key="9">
    <source>
        <dbReference type="EMBL" id="OGC45606.1"/>
    </source>
</evidence>
<dbReference type="EMBL" id="MEUV01000026">
    <property type="protein sequence ID" value="OGC45606.1"/>
    <property type="molecule type" value="Genomic_DNA"/>
</dbReference>
<proteinExistence type="inferred from homology"/>
<reference evidence="9 10" key="1">
    <citation type="journal article" date="2016" name="Nat. Commun.">
        <title>Thousands of microbial genomes shed light on interconnected biogeochemical processes in an aquifer system.</title>
        <authorList>
            <person name="Anantharaman K."/>
            <person name="Brown C.T."/>
            <person name="Hug L.A."/>
            <person name="Sharon I."/>
            <person name="Castelle C.J."/>
            <person name="Probst A.J."/>
            <person name="Thomas B.C."/>
            <person name="Singh A."/>
            <person name="Wilkins M.J."/>
            <person name="Karaoz U."/>
            <person name="Brodie E.L."/>
            <person name="Williams K.H."/>
            <person name="Hubbard S.S."/>
            <person name="Banfield J.F."/>
        </authorList>
    </citation>
    <scope>NUCLEOTIDE SEQUENCE [LARGE SCALE GENOMIC DNA]</scope>
</reference>
<dbReference type="Pfam" id="PF00557">
    <property type="entry name" value="Peptidase_M24"/>
    <property type="match status" value="1"/>
</dbReference>
<dbReference type="AlphaFoldDB" id="A0A1F4UL17"/>
<comment type="subunit">
    <text evidence="6">Monomer.</text>
</comment>
<name>A0A1F4UL17_UNCKA</name>
<evidence type="ECO:0000256" key="5">
    <source>
        <dbReference type="ARBA" id="ARBA00022801"/>
    </source>
</evidence>
<feature type="binding site" evidence="6">
    <location>
        <position position="239"/>
    </location>
    <ligand>
        <name>a divalent metal cation</name>
        <dbReference type="ChEBI" id="CHEBI:60240"/>
        <label>1</label>
    </ligand>
</feature>
<feature type="binding site" evidence="6">
    <location>
        <position position="176"/>
    </location>
    <ligand>
        <name>a divalent metal cation</name>
        <dbReference type="ChEBI" id="CHEBI:60240"/>
        <label>2</label>
        <note>catalytic</note>
    </ligand>
</feature>
<gene>
    <name evidence="6" type="primary">map</name>
    <name evidence="9" type="ORF">A2V49_03890</name>
</gene>
<dbReference type="PANTHER" id="PTHR43330">
    <property type="entry name" value="METHIONINE AMINOPEPTIDASE"/>
    <property type="match status" value="1"/>
</dbReference>
<feature type="binding site" evidence="6">
    <location>
        <position position="183"/>
    </location>
    <ligand>
        <name>substrate</name>
    </ligand>
</feature>
<evidence type="ECO:0000256" key="4">
    <source>
        <dbReference type="ARBA" id="ARBA00022723"/>
    </source>
</evidence>
<comment type="similarity">
    <text evidence="6">Belongs to the peptidase M24A family. Methionine aminopeptidase type 1 subfamily.</text>
</comment>
<dbReference type="EC" id="3.4.11.18" evidence="6 7"/>
<comment type="function">
    <text evidence="1 6">Removes the N-terminal methionine from nascent proteins. The N-terminal methionine is often cleaved when the second residue in the primary sequence is small and uncharged (Met-Ala-, Cys, Gly, Pro, Ser, Thr, or Val). Requires deformylation of the N(alpha)-formylated initiator methionine before it can be hydrolyzed.</text>
</comment>
<keyword evidence="5 6" id="KW-0378">Hydrolase</keyword>
<dbReference type="GO" id="GO:0006508">
    <property type="term" value="P:proteolysis"/>
    <property type="evidence" value="ECO:0007669"/>
    <property type="project" value="UniProtKB-KW"/>
</dbReference>
<evidence type="ECO:0000313" key="10">
    <source>
        <dbReference type="Proteomes" id="UP000178615"/>
    </source>
</evidence>
<organism evidence="9 10">
    <name type="scientific">candidate division WWE3 bacterium RBG_19FT_COMBO_34_6</name>
    <dbReference type="NCBI Taxonomy" id="1802612"/>
    <lineage>
        <taxon>Bacteria</taxon>
        <taxon>Katanobacteria</taxon>
    </lineage>
</organism>
<dbReference type="GO" id="GO:0004239">
    <property type="term" value="F:initiator methionyl aminopeptidase activity"/>
    <property type="evidence" value="ECO:0007669"/>
    <property type="project" value="UniProtKB-UniRule"/>
</dbReference>
<feature type="binding site" evidence="6">
    <location>
        <position position="84"/>
    </location>
    <ligand>
        <name>substrate</name>
    </ligand>
</feature>
<feature type="binding site" evidence="6">
    <location>
        <position position="113"/>
    </location>
    <ligand>
        <name>a divalent metal cation</name>
        <dbReference type="ChEBI" id="CHEBI:60240"/>
        <label>1</label>
    </ligand>
</feature>
<feature type="binding site" evidence="6">
    <location>
        <position position="209"/>
    </location>
    <ligand>
        <name>a divalent metal cation</name>
        <dbReference type="ChEBI" id="CHEBI:60240"/>
        <label>2</label>
        <note>catalytic</note>
    </ligand>
</feature>
<feature type="binding site" evidence="6">
    <location>
        <position position="239"/>
    </location>
    <ligand>
        <name>a divalent metal cation</name>
        <dbReference type="ChEBI" id="CHEBI:60240"/>
        <label>2</label>
        <note>catalytic</note>
    </ligand>
</feature>
<evidence type="ECO:0000256" key="3">
    <source>
        <dbReference type="ARBA" id="ARBA00022670"/>
    </source>
</evidence>
<dbReference type="HAMAP" id="MF_01974">
    <property type="entry name" value="MetAP_1"/>
    <property type="match status" value="1"/>
</dbReference>
<dbReference type="InterPro" id="IPR001714">
    <property type="entry name" value="Pept_M24_MAP"/>
</dbReference>
<dbReference type="NCBIfam" id="TIGR00500">
    <property type="entry name" value="met_pdase_I"/>
    <property type="match status" value="1"/>
</dbReference>
<keyword evidence="3 6" id="KW-0645">Protease</keyword>
<evidence type="ECO:0000256" key="1">
    <source>
        <dbReference type="ARBA" id="ARBA00002521"/>
    </source>
</evidence>
<evidence type="ECO:0000256" key="2">
    <source>
        <dbReference type="ARBA" id="ARBA00022438"/>
    </source>
</evidence>
<accession>A0A1F4UL17</accession>
<feature type="binding site" evidence="6">
    <location>
        <position position="102"/>
    </location>
    <ligand>
        <name>a divalent metal cation</name>
        <dbReference type="ChEBI" id="CHEBI:60240"/>
        <label>1</label>
    </ligand>
</feature>
<dbReference type="GO" id="GO:0046872">
    <property type="term" value="F:metal ion binding"/>
    <property type="evidence" value="ECO:0007669"/>
    <property type="project" value="UniProtKB-UniRule"/>
</dbReference>
<dbReference type="SUPFAM" id="SSF55920">
    <property type="entry name" value="Creatinase/aminopeptidase"/>
    <property type="match status" value="1"/>
</dbReference>
<comment type="caution">
    <text evidence="9">The sequence shown here is derived from an EMBL/GenBank/DDBJ whole genome shotgun (WGS) entry which is preliminary data.</text>
</comment>
<feature type="binding site" evidence="6">
    <location>
        <position position="113"/>
    </location>
    <ligand>
        <name>a divalent metal cation</name>
        <dbReference type="ChEBI" id="CHEBI:60240"/>
        <label>2</label>
        <note>catalytic</note>
    </ligand>
</feature>
<dbReference type="InterPro" id="IPR002467">
    <property type="entry name" value="Pept_M24A_MAP1"/>
</dbReference>
<dbReference type="PRINTS" id="PR00599">
    <property type="entry name" value="MAPEPTIDASE"/>
</dbReference>
<dbReference type="PANTHER" id="PTHR43330:SF27">
    <property type="entry name" value="METHIONINE AMINOPEPTIDASE"/>
    <property type="match status" value="1"/>
</dbReference>
<dbReference type="InterPro" id="IPR036005">
    <property type="entry name" value="Creatinase/aminopeptidase-like"/>
</dbReference>
<dbReference type="InterPro" id="IPR000994">
    <property type="entry name" value="Pept_M24"/>
</dbReference>
<dbReference type="GO" id="GO:0005829">
    <property type="term" value="C:cytosol"/>
    <property type="evidence" value="ECO:0007669"/>
    <property type="project" value="TreeGrafter"/>
</dbReference>
<keyword evidence="2 6" id="KW-0031">Aminopeptidase</keyword>
<keyword evidence="4 6" id="KW-0479">Metal-binding</keyword>
<dbReference type="GO" id="GO:0070006">
    <property type="term" value="F:metalloaminopeptidase activity"/>
    <property type="evidence" value="ECO:0007669"/>
    <property type="project" value="UniProtKB-UniRule"/>
</dbReference>
<feature type="domain" description="Peptidase M24" evidence="8">
    <location>
        <begin position="13"/>
        <end position="246"/>
    </location>
</feature>
<sequence>MSNIPIKTTIEIEIMRRNGQKLAKFMEILKNMIRPGLDVWVLEQKFIDLCLENKVIPACKGYAPGGLAPFPTGLCLSINDQSVHCYPVKGTILKDGDIVNIDTVIMDLGLHVDSAFACGVGSISKENRSLLKASEDALYTAIDKIRSGIKIGLLSETMEMSVKKCGYNVLQEYAGHGIGRQMHEIPEIPCFGNSNFGPIIKDGMVLAVESLVCEKNSRLVHNSVWVTKTADGGNFVQFEHTVLVTKNGYEILTKI</sequence>
<dbReference type="Gene3D" id="3.90.230.10">
    <property type="entry name" value="Creatinase/methionine aminopeptidase superfamily"/>
    <property type="match status" value="1"/>
</dbReference>
<protein>
    <recommendedName>
        <fullName evidence="6 7">Methionine aminopeptidase</fullName>
        <shortName evidence="6">MAP</shortName>
        <shortName evidence="6">MetAP</shortName>
        <ecNumber evidence="6 7">3.4.11.18</ecNumber>
    </recommendedName>
    <alternativeName>
        <fullName evidence="6">Peptidase M</fullName>
    </alternativeName>
</protein>
<dbReference type="Proteomes" id="UP000178615">
    <property type="component" value="Unassembled WGS sequence"/>
</dbReference>
<evidence type="ECO:0000256" key="7">
    <source>
        <dbReference type="RuleBase" id="RU003653"/>
    </source>
</evidence>